<evidence type="ECO:0000313" key="3">
    <source>
        <dbReference type="EMBL" id="PNS01554.1"/>
    </source>
</evidence>
<evidence type="ECO:0000259" key="2">
    <source>
        <dbReference type="SMART" id="SM00834"/>
    </source>
</evidence>
<dbReference type="Gene3D" id="2.20.28.30">
    <property type="entry name" value="RNA polymerase ii, chain L"/>
    <property type="match status" value="1"/>
</dbReference>
<keyword evidence="4" id="KW-1185">Reference proteome</keyword>
<gene>
    <name evidence="3" type="ORF">X927_00670</name>
</gene>
<proteinExistence type="predicted"/>
<sequence>MPLYRYKCKNCGYEFTVLHSMNETPEVKCELCGSETEKVIGNVGISFKGEGFYITDSRKSKSKSSSSSSSKESDQIASAV</sequence>
<reference evidence="3 4" key="1">
    <citation type="submission" date="2013-12" db="EMBL/GenBank/DDBJ databases">
        <title>Comparative genomics of Petrotoga isolates.</title>
        <authorList>
            <person name="Nesbo C.L."/>
            <person name="Charchuk R."/>
            <person name="Chow K."/>
        </authorList>
    </citation>
    <scope>NUCLEOTIDE SEQUENCE [LARGE SCALE GENOMIC DNA]</scope>
    <source>
        <strain evidence="3 4">DSM 14811</strain>
    </source>
</reference>
<dbReference type="SMART" id="SM00834">
    <property type="entry name" value="CxxC_CXXC_SSSS"/>
    <property type="match status" value="1"/>
</dbReference>
<feature type="region of interest" description="Disordered" evidence="1">
    <location>
        <begin position="56"/>
        <end position="80"/>
    </location>
</feature>
<dbReference type="InterPro" id="IPR013429">
    <property type="entry name" value="Regulatory_FmdB_Zinc_ribbon"/>
</dbReference>
<dbReference type="EMBL" id="AZRN01000001">
    <property type="protein sequence ID" value="PNS01554.1"/>
    <property type="molecule type" value="Genomic_DNA"/>
</dbReference>
<organism evidence="3 4">
    <name type="scientific">Petrotoga mexicana DSM 14811</name>
    <dbReference type="NCBI Taxonomy" id="1122954"/>
    <lineage>
        <taxon>Bacteria</taxon>
        <taxon>Thermotogati</taxon>
        <taxon>Thermotogota</taxon>
        <taxon>Thermotogae</taxon>
        <taxon>Petrotogales</taxon>
        <taxon>Petrotogaceae</taxon>
        <taxon>Petrotoga</taxon>
    </lineage>
</organism>
<comment type="caution">
    <text evidence="3">The sequence shown here is derived from an EMBL/GenBank/DDBJ whole genome shotgun (WGS) entry which is preliminary data.</text>
</comment>
<name>A0A2K1PFH6_9BACT</name>
<protein>
    <submittedName>
        <fullName evidence="3">FmdB family transcriptional regulator</fullName>
    </submittedName>
</protein>
<dbReference type="Pfam" id="PF09723">
    <property type="entry name" value="Zn_ribbon_8"/>
    <property type="match status" value="1"/>
</dbReference>
<accession>A0A2K1PFH6</accession>
<dbReference type="Proteomes" id="UP000236604">
    <property type="component" value="Unassembled WGS sequence"/>
</dbReference>
<dbReference type="PANTHER" id="PTHR34404">
    <property type="entry name" value="REGULATORY PROTEIN, FMDB FAMILY"/>
    <property type="match status" value="1"/>
</dbReference>
<evidence type="ECO:0000256" key="1">
    <source>
        <dbReference type="SAM" id="MobiDB-lite"/>
    </source>
</evidence>
<dbReference type="AlphaFoldDB" id="A0A2K1PFH6"/>
<dbReference type="NCBIfam" id="TIGR02605">
    <property type="entry name" value="CxxC_CxxC_SSSS"/>
    <property type="match status" value="1"/>
</dbReference>
<evidence type="ECO:0000313" key="4">
    <source>
        <dbReference type="Proteomes" id="UP000236604"/>
    </source>
</evidence>
<dbReference type="PANTHER" id="PTHR34404:SF2">
    <property type="entry name" value="CONSERVED SERINE RICH PROTEIN"/>
    <property type="match status" value="1"/>
</dbReference>
<dbReference type="RefSeq" id="WP_103076196.1">
    <property type="nucleotide sequence ID" value="NZ_AZRN01000001.1"/>
</dbReference>
<feature type="domain" description="Putative regulatory protein FmdB zinc ribbon" evidence="2">
    <location>
        <begin position="1"/>
        <end position="41"/>
    </location>
</feature>